<dbReference type="OrthoDB" id="3209493at2"/>
<dbReference type="InterPro" id="IPR036396">
    <property type="entry name" value="Cyt_P450_sf"/>
</dbReference>
<dbReference type="GO" id="GO:0004497">
    <property type="term" value="F:monooxygenase activity"/>
    <property type="evidence" value="ECO:0007669"/>
    <property type="project" value="UniProtKB-KW"/>
</dbReference>
<comment type="caution">
    <text evidence="7">The sequence shown here is derived from an EMBL/GenBank/DDBJ whole genome shotgun (WGS) entry which is preliminary data.</text>
</comment>
<protein>
    <submittedName>
        <fullName evidence="7">Cytochrome hydroxylase</fullName>
    </submittedName>
</protein>
<keyword evidence="2" id="KW-0349">Heme</keyword>
<dbReference type="SUPFAM" id="SSF48264">
    <property type="entry name" value="Cytochrome P450"/>
    <property type="match status" value="1"/>
</dbReference>
<dbReference type="EMBL" id="MSIF01000019">
    <property type="protein sequence ID" value="OLF06809.1"/>
    <property type="molecule type" value="Genomic_DNA"/>
</dbReference>
<accession>A0A7Z0WGN6</accession>
<dbReference type="RefSeq" id="WP_075136410.1">
    <property type="nucleotide sequence ID" value="NZ_MSIF01000019.1"/>
</dbReference>
<comment type="similarity">
    <text evidence="1">Belongs to the cytochrome P450 family.</text>
</comment>
<dbReference type="FunFam" id="1.10.630.10:FF:000018">
    <property type="entry name" value="Cytochrome P450 monooxygenase"/>
    <property type="match status" value="1"/>
</dbReference>
<dbReference type="CDD" id="cd20625">
    <property type="entry name" value="CYP164-like"/>
    <property type="match status" value="1"/>
</dbReference>
<dbReference type="PANTHER" id="PTHR46696:SF1">
    <property type="entry name" value="CYTOCHROME P450 YJIB-RELATED"/>
    <property type="match status" value="1"/>
</dbReference>
<dbReference type="PRINTS" id="PR00359">
    <property type="entry name" value="BP450"/>
</dbReference>
<organism evidence="7 8">
    <name type="scientific">Actinophytocola xinjiangensis</name>
    <dbReference type="NCBI Taxonomy" id="485602"/>
    <lineage>
        <taxon>Bacteria</taxon>
        <taxon>Bacillati</taxon>
        <taxon>Actinomycetota</taxon>
        <taxon>Actinomycetes</taxon>
        <taxon>Pseudonocardiales</taxon>
        <taxon>Pseudonocardiaceae</taxon>
    </lineage>
</organism>
<evidence type="ECO:0000256" key="6">
    <source>
        <dbReference type="ARBA" id="ARBA00023033"/>
    </source>
</evidence>
<dbReference type="Gene3D" id="1.10.630.10">
    <property type="entry name" value="Cytochrome P450"/>
    <property type="match status" value="1"/>
</dbReference>
<evidence type="ECO:0000256" key="5">
    <source>
        <dbReference type="ARBA" id="ARBA00023004"/>
    </source>
</evidence>
<dbReference type="Pfam" id="PF00067">
    <property type="entry name" value="p450"/>
    <property type="match status" value="2"/>
</dbReference>
<evidence type="ECO:0000256" key="2">
    <source>
        <dbReference type="ARBA" id="ARBA00022617"/>
    </source>
</evidence>
<dbReference type="GO" id="GO:0020037">
    <property type="term" value="F:heme binding"/>
    <property type="evidence" value="ECO:0007669"/>
    <property type="project" value="InterPro"/>
</dbReference>
<keyword evidence="3" id="KW-0479">Metal-binding</keyword>
<keyword evidence="5" id="KW-0408">Iron</keyword>
<dbReference type="GO" id="GO:0005506">
    <property type="term" value="F:iron ion binding"/>
    <property type="evidence" value="ECO:0007669"/>
    <property type="project" value="InterPro"/>
</dbReference>
<dbReference type="GO" id="GO:0016705">
    <property type="term" value="F:oxidoreductase activity, acting on paired donors, with incorporation or reduction of molecular oxygen"/>
    <property type="evidence" value="ECO:0007669"/>
    <property type="project" value="InterPro"/>
</dbReference>
<reference evidence="7 8" key="1">
    <citation type="submission" date="2016-12" db="EMBL/GenBank/DDBJ databases">
        <title>The draft genome sequence of Actinophytocola xinjiangensis.</title>
        <authorList>
            <person name="Wang W."/>
            <person name="Yuan L."/>
        </authorList>
    </citation>
    <scope>NUCLEOTIDE SEQUENCE [LARGE SCALE GENOMIC DNA]</scope>
    <source>
        <strain evidence="7 8">CGMCC 4.4663</strain>
    </source>
</reference>
<dbReference type="PANTHER" id="PTHR46696">
    <property type="entry name" value="P450, PUTATIVE (EUROFUNG)-RELATED"/>
    <property type="match status" value="1"/>
</dbReference>
<evidence type="ECO:0000256" key="1">
    <source>
        <dbReference type="ARBA" id="ARBA00010617"/>
    </source>
</evidence>
<keyword evidence="4" id="KW-0560">Oxidoreductase</keyword>
<evidence type="ECO:0000256" key="4">
    <source>
        <dbReference type="ARBA" id="ARBA00023002"/>
    </source>
</evidence>
<sequence length="403" mass="44959">MGNPTATVPSVDLLTAPDPLAQLLELGARTPLSWVPAFDAYLVTGYDHVLAAMRDDGLHAADATHVFHRLSPDQQQALRPLRASVDRWMGHTNPEDHHRFQQLLKRYFTPGTVNGLRPRARELTGELLDAVAGRGRMEVIADLAYPLPANIIADMFGMPAHDRHRLREWSQHIGVVFQNGTVEELLVCQRNVLEMQDYLREIVADRREHPTDDLISMFVAAERDGVVDEDEIVANCVLLLFAGHETTANLISAGLRMLMDHPDQLDLLRSRPELTRHAIEEMLRHAGPVGSVIRDTIHPVTVAGHELPAGEHVFLSVYSANHDAAVFPDPLRFDITRTNNRHLGFGMGGYYCLGAALARVESDECFRLLLDRFPDIRPAADEDPVLVATPPIGQRLRTLPVEF</sequence>
<evidence type="ECO:0000313" key="7">
    <source>
        <dbReference type="EMBL" id="OLF06809.1"/>
    </source>
</evidence>
<evidence type="ECO:0000256" key="3">
    <source>
        <dbReference type="ARBA" id="ARBA00022723"/>
    </source>
</evidence>
<dbReference type="Proteomes" id="UP000185696">
    <property type="component" value="Unassembled WGS sequence"/>
</dbReference>
<evidence type="ECO:0000313" key="8">
    <source>
        <dbReference type="Proteomes" id="UP000185696"/>
    </source>
</evidence>
<dbReference type="InterPro" id="IPR002397">
    <property type="entry name" value="Cyt_P450_B"/>
</dbReference>
<proteinExistence type="inferred from homology"/>
<keyword evidence="6" id="KW-0503">Monooxygenase</keyword>
<dbReference type="InterPro" id="IPR001128">
    <property type="entry name" value="Cyt_P450"/>
</dbReference>
<keyword evidence="8" id="KW-1185">Reference proteome</keyword>
<name>A0A7Z0WGN6_9PSEU</name>
<gene>
    <name evidence="7" type="ORF">BLA60_30120</name>
</gene>
<dbReference type="AlphaFoldDB" id="A0A7Z0WGN6"/>